<dbReference type="InterPro" id="IPR036291">
    <property type="entry name" value="NAD(P)-bd_dom_sf"/>
</dbReference>
<dbReference type="GO" id="GO:0005737">
    <property type="term" value="C:cytoplasm"/>
    <property type="evidence" value="ECO:0007669"/>
    <property type="project" value="TreeGrafter"/>
</dbReference>
<keyword evidence="3" id="KW-1185">Reference proteome</keyword>
<organism evidence="2 3">
    <name type="scientific">Martelella mediterranea DSM 17316</name>
    <dbReference type="NCBI Taxonomy" id="1122214"/>
    <lineage>
        <taxon>Bacteria</taxon>
        <taxon>Pseudomonadati</taxon>
        <taxon>Pseudomonadota</taxon>
        <taxon>Alphaproteobacteria</taxon>
        <taxon>Hyphomicrobiales</taxon>
        <taxon>Aurantimonadaceae</taxon>
        <taxon>Martelella</taxon>
    </lineage>
</organism>
<dbReference type="OrthoDB" id="7170465at2"/>
<evidence type="ECO:0000259" key="1">
    <source>
        <dbReference type="Pfam" id="PF13460"/>
    </source>
</evidence>
<proteinExistence type="predicted"/>
<evidence type="ECO:0000313" key="3">
    <source>
        <dbReference type="Proteomes" id="UP000191135"/>
    </source>
</evidence>
<dbReference type="PANTHER" id="PTHR48079">
    <property type="entry name" value="PROTEIN YEEZ"/>
    <property type="match status" value="1"/>
</dbReference>
<dbReference type="AlphaFoldDB" id="A0A1U9Z4T5"/>
<name>A0A1U9Z4T5_9HYPH</name>
<dbReference type="eggNOG" id="COG0451">
    <property type="taxonomic scope" value="Bacteria"/>
</dbReference>
<dbReference type="PANTHER" id="PTHR48079:SF6">
    <property type="entry name" value="NAD(P)-BINDING DOMAIN-CONTAINING PROTEIN-RELATED"/>
    <property type="match status" value="1"/>
</dbReference>
<evidence type="ECO:0000313" key="2">
    <source>
        <dbReference type="EMBL" id="AQZ52725.1"/>
    </source>
</evidence>
<sequence>MSDMNRQPVALVLGATGGVGGAVARALNDRGYHIRALNRDPSRLDGRLAHYEWIKGDAMRREDVENAARGAELIFHGVNPPGYKDWDRLVMPMLENTIAAARLANARILFPGTIYNFGRDVFPYPNEESPQNPHTRKGLIRVAVEERLREAAFDGTQVILVRAGDFFGGGAAANSWFGQMVKAHVPLTRITNPATPGVGHQWAYLPDLAETFAALNDRAGQLPKFANYHFEGFYDADGMQMVEAIRRISGDPKLKVSRFPWFAVPLLAPFMTLMREVLEVRYLWKEAMHMKNDKLVAVLGHEPRTPLDTAVRTALEEIGVTVPRAAAPAMLKGPVSRA</sequence>
<dbReference type="GO" id="GO:0004029">
    <property type="term" value="F:aldehyde dehydrogenase (NAD+) activity"/>
    <property type="evidence" value="ECO:0007669"/>
    <property type="project" value="TreeGrafter"/>
</dbReference>
<dbReference type="Gene3D" id="3.40.50.720">
    <property type="entry name" value="NAD(P)-binding Rossmann-like Domain"/>
    <property type="match status" value="1"/>
</dbReference>
<feature type="domain" description="NAD(P)-binding" evidence="1">
    <location>
        <begin position="14"/>
        <end position="108"/>
    </location>
</feature>
<dbReference type="InterPro" id="IPR051783">
    <property type="entry name" value="NAD(P)-dependent_oxidoreduct"/>
</dbReference>
<dbReference type="EMBL" id="CP020330">
    <property type="protein sequence ID" value="AQZ52725.1"/>
    <property type="molecule type" value="Genomic_DNA"/>
</dbReference>
<gene>
    <name evidence="2" type="ORF">Mame_03418</name>
</gene>
<dbReference type="RefSeq" id="WP_018066552.1">
    <property type="nucleotide sequence ID" value="NZ_AQWH01000024.1"/>
</dbReference>
<dbReference type="STRING" id="1122214.Mame_03418"/>
<dbReference type="SUPFAM" id="SSF51735">
    <property type="entry name" value="NAD(P)-binding Rossmann-fold domains"/>
    <property type="match status" value="1"/>
</dbReference>
<reference evidence="2 3" key="1">
    <citation type="submission" date="2017-03" db="EMBL/GenBank/DDBJ databases">
        <title>Foreign affairs: Plasmid Transfer between Roseobacters and Rhizobia.</title>
        <authorList>
            <person name="Bartling P."/>
            <person name="Bunk B."/>
            <person name="Overmann J."/>
            <person name="Brinkmann H."/>
            <person name="Petersen J."/>
        </authorList>
    </citation>
    <scope>NUCLEOTIDE SEQUENCE [LARGE SCALE GENOMIC DNA]</scope>
    <source>
        <strain evidence="2 3">MACL11</strain>
    </source>
</reference>
<dbReference type="KEGG" id="mmed:Mame_03418"/>
<dbReference type="InterPro" id="IPR016040">
    <property type="entry name" value="NAD(P)-bd_dom"/>
</dbReference>
<dbReference type="Proteomes" id="UP000191135">
    <property type="component" value="Chromosome"/>
</dbReference>
<protein>
    <submittedName>
        <fullName evidence="2">Hopanoid-associated sugar epimerase</fullName>
    </submittedName>
</protein>
<dbReference type="Pfam" id="PF13460">
    <property type="entry name" value="NAD_binding_10"/>
    <property type="match status" value="1"/>
</dbReference>
<accession>A0A1U9Z4T5</accession>